<dbReference type="AlphaFoldDB" id="A0AAD9ABH1"/>
<feature type="chain" id="PRO_5041994139" evidence="1">
    <location>
        <begin position="25"/>
        <end position="178"/>
    </location>
</feature>
<dbReference type="Proteomes" id="UP001243330">
    <property type="component" value="Unassembled WGS sequence"/>
</dbReference>
<protein>
    <submittedName>
        <fullName evidence="2">Uncharacterized protein</fullName>
    </submittedName>
</protein>
<gene>
    <name evidence="2" type="ORF">CCHR01_12750</name>
</gene>
<feature type="signal peptide" evidence="1">
    <location>
        <begin position="1"/>
        <end position="24"/>
    </location>
</feature>
<sequence length="178" mass="18789">MALHGMAFLHSNHTLSAWVCGVAATLPTGLHRGIQIEAFLTAAAPRASYSLALGRPATATAPAPNKAGEVRWCSSAVETYATAMTLSTIASVELLRHPSQLQVQGPVPVVLSSGHWCFICSMGVRGLTRPNSRWLRSPPQLRVTYDCPAGTRFASLSAPVVLCRVLGRVGVGVVSCRA</sequence>
<keyword evidence="1" id="KW-0732">Signal</keyword>
<comment type="caution">
    <text evidence="2">The sequence shown here is derived from an EMBL/GenBank/DDBJ whole genome shotgun (WGS) entry which is preliminary data.</text>
</comment>
<evidence type="ECO:0000313" key="2">
    <source>
        <dbReference type="EMBL" id="KAK1844602.1"/>
    </source>
</evidence>
<keyword evidence="3" id="KW-1185">Reference proteome</keyword>
<evidence type="ECO:0000313" key="3">
    <source>
        <dbReference type="Proteomes" id="UP001243330"/>
    </source>
</evidence>
<reference evidence="2" key="1">
    <citation type="submission" date="2023-01" db="EMBL/GenBank/DDBJ databases">
        <title>Colletotrichum chrysophilum M932 genome sequence.</title>
        <authorList>
            <person name="Baroncelli R."/>
        </authorList>
    </citation>
    <scope>NUCLEOTIDE SEQUENCE</scope>
    <source>
        <strain evidence="2">M932</strain>
    </source>
</reference>
<name>A0AAD9ABH1_9PEZI</name>
<evidence type="ECO:0000256" key="1">
    <source>
        <dbReference type="SAM" id="SignalP"/>
    </source>
</evidence>
<organism evidence="2 3">
    <name type="scientific">Colletotrichum chrysophilum</name>
    <dbReference type="NCBI Taxonomy" id="1836956"/>
    <lineage>
        <taxon>Eukaryota</taxon>
        <taxon>Fungi</taxon>
        <taxon>Dikarya</taxon>
        <taxon>Ascomycota</taxon>
        <taxon>Pezizomycotina</taxon>
        <taxon>Sordariomycetes</taxon>
        <taxon>Hypocreomycetidae</taxon>
        <taxon>Glomerellales</taxon>
        <taxon>Glomerellaceae</taxon>
        <taxon>Colletotrichum</taxon>
        <taxon>Colletotrichum gloeosporioides species complex</taxon>
    </lineage>
</organism>
<dbReference type="EMBL" id="JAQOWY010000304">
    <property type="protein sequence ID" value="KAK1844602.1"/>
    <property type="molecule type" value="Genomic_DNA"/>
</dbReference>
<proteinExistence type="predicted"/>
<accession>A0AAD9ABH1</accession>